<protein>
    <submittedName>
        <fullName evidence="2">Uncharacterized protein</fullName>
    </submittedName>
</protein>
<proteinExistence type="predicted"/>
<dbReference type="AlphaFoldDB" id="A0AAV3T444"/>
<keyword evidence="1" id="KW-1133">Transmembrane helix</keyword>
<keyword evidence="3" id="KW-1185">Reference proteome</keyword>
<dbReference type="EMBL" id="BAAADV010000001">
    <property type="protein sequence ID" value="GAA0660839.1"/>
    <property type="molecule type" value="Genomic_DNA"/>
</dbReference>
<feature type="transmembrane region" description="Helical" evidence="1">
    <location>
        <begin position="44"/>
        <end position="64"/>
    </location>
</feature>
<comment type="caution">
    <text evidence="2">The sequence shown here is derived from an EMBL/GenBank/DDBJ whole genome shotgun (WGS) entry which is preliminary data.</text>
</comment>
<sequence length="69" mass="7391">MVYIPFGLSPAQLRTIGLASVALGIGLLTIYWRNGVDHQSAMITVFFVFTGGLAIGYGSALTAVDRNTW</sequence>
<keyword evidence="1" id="KW-0812">Transmembrane</keyword>
<organism evidence="2 3">
    <name type="scientific">Natronoarchaeum mannanilyticum</name>
    <dbReference type="NCBI Taxonomy" id="926360"/>
    <lineage>
        <taxon>Archaea</taxon>
        <taxon>Methanobacteriati</taxon>
        <taxon>Methanobacteriota</taxon>
        <taxon>Stenosarchaea group</taxon>
        <taxon>Halobacteria</taxon>
        <taxon>Halobacteriales</taxon>
        <taxon>Natronoarchaeaceae</taxon>
    </lineage>
</organism>
<keyword evidence="1" id="KW-0472">Membrane</keyword>
<name>A0AAV3T444_9EURY</name>
<accession>A0AAV3T444</accession>
<evidence type="ECO:0000256" key="1">
    <source>
        <dbReference type="SAM" id="Phobius"/>
    </source>
</evidence>
<gene>
    <name evidence="2" type="ORF">GCM10009020_01140</name>
</gene>
<dbReference type="RefSeq" id="WP_343771866.1">
    <property type="nucleotide sequence ID" value="NZ_BAAADV010000001.1"/>
</dbReference>
<dbReference type="Proteomes" id="UP001500420">
    <property type="component" value="Unassembled WGS sequence"/>
</dbReference>
<feature type="transmembrane region" description="Helical" evidence="1">
    <location>
        <begin position="12"/>
        <end position="32"/>
    </location>
</feature>
<evidence type="ECO:0000313" key="3">
    <source>
        <dbReference type="Proteomes" id="UP001500420"/>
    </source>
</evidence>
<evidence type="ECO:0000313" key="2">
    <source>
        <dbReference type="EMBL" id="GAA0660839.1"/>
    </source>
</evidence>
<reference evidence="2 3" key="1">
    <citation type="journal article" date="2019" name="Int. J. Syst. Evol. Microbiol.">
        <title>The Global Catalogue of Microorganisms (GCM) 10K type strain sequencing project: providing services to taxonomists for standard genome sequencing and annotation.</title>
        <authorList>
            <consortium name="The Broad Institute Genomics Platform"/>
            <consortium name="The Broad Institute Genome Sequencing Center for Infectious Disease"/>
            <person name="Wu L."/>
            <person name="Ma J."/>
        </authorList>
    </citation>
    <scope>NUCLEOTIDE SEQUENCE [LARGE SCALE GENOMIC DNA]</scope>
    <source>
        <strain evidence="2 3">JCM 16328</strain>
    </source>
</reference>